<evidence type="ECO:0000256" key="3">
    <source>
        <dbReference type="ARBA" id="ARBA00004824"/>
    </source>
</evidence>
<evidence type="ECO:0000256" key="8">
    <source>
        <dbReference type="ARBA" id="ARBA00018179"/>
    </source>
</evidence>
<evidence type="ECO:0000256" key="11">
    <source>
        <dbReference type="ARBA" id="ARBA00022679"/>
    </source>
</evidence>
<comment type="pathway">
    <text evidence="3">Amino-acid biosynthesis; L-isoleucine biosynthesis; L-isoleucine from 2-oxobutanoate: step 4/4.</text>
</comment>
<keyword evidence="13" id="KW-0100">Branched-chain amino acid biosynthesis</keyword>
<comment type="function">
    <text evidence="2">Acts on leucine, isoleucine and valine.</text>
</comment>
<evidence type="ECO:0000256" key="7">
    <source>
        <dbReference type="ARBA" id="ARBA00013053"/>
    </source>
</evidence>
<dbReference type="CDD" id="cd01557">
    <property type="entry name" value="BCAT_beta_family"/>
    <property type="match status" value="1"/>
</dbReference>
<dbReference type="Pfam" id="PF01063">
    <property type="entry name" value="Aminotran_4"/>
    <property type="match status" value="1"/>
</dbReference>
<evidence type="ECO:0000256" key="14">
    <source>
        <dbReference type="ARBA" id="ARBA00048212"/>
    </source>
</evidence>
<dbReference type="Gene3D" id="3.20.10.10">
    <property type="entry name" value="D-amino Acid Aminotransferase, subunit A, domain 2"/>
    <property type="match status" value="1"/>
</dbReference>
<evidence type="ECO:0000256" key="2">
    <source>
        <dbReference type="ARBA" id="ARBA00003109"/>
    </source>
</evidence>
<dbReference type="InterPro" id="IPR043132">
    <property type="entry name" value="BCAT-like_C"/>
</dbReference>
<evidence type="ECO:0000256" key="15">
    <source>
        <dbReference type="ARBA" id="ARBA00048798"/>
    </source>
</evidence>
<dbReference type="PANTHER" id="PTHR11825:SF44">
    <property type="entry name" value="BRANCHED-CHAIN-AMINO-ACID AMINOTRANSFERASE"/>
    <property type="match status" value="1"/>
</dbReference>
<evidence type="ECO:0000256" key="13">
    <source>
        <dbReference type="ARBA" id="ARBA00023304"/>
    </source>
</evidence>
<dbReference type="InterPro" id="IPR036038">
    <property type="entry name" value="Aminotransferase-like"/>
</dbReference>
<dbReference type="EMBL" id="AAOH01000004">
    <property type="protein sequence ID" value="EAR28054.1"/>
    <property type="molecule type" value="Genomic_DNA"/>
</dbReference>
<evidence type="ECO:0000256" key="10">
    <source>
        <dbReference type="ARBA" id="ARBA00022605"/>
    </source>
</evidence>
<dbReference type="GO" id="GO:0052654">
    <property type="term" value="F:L-leucine-2-oxoglutarate transaminase activity"/>
    <property type="evidence" value="ECO:0007669"/>
    <property type="project" value="RHEA"/>
</dbReference>
<dbReference type="GO" id="GO:0009099">
    <property type="term" value="P:L-valine biosynthetic process"/>
    <property type="evidence" value="ECO:0007669"/>
    <property type="project" value="UniProtKB-UniPathway"/>
</dbReference>
<dbReference type="InterPro" id="IPR043131">
    <property type="entry name" value="BCAT-like_N"/>
</dbReference>
<evidence type="ECO:0000313" key="19">
    <source>
        <dbReference type="Proteomes" id="UP000006201"/>
    </source>
</evidence>
<organism evidence="18 19">
    <name type="scientific">Pseudoalteromonas tunicata D2</name>
    <dbReference type="NCBI Taxonomy" id="87626"/>
    <lineage>
        <taxon>Bacteria</taxon>
        <taxon>Pseudomonadati</taxon>
        <taxon>Pseudomonadota</taxon>
        <taxon>Gammaproteobacteria</taxon>
        <taxon>Alteromonadales</taxon>
        <taxon>Pseudoalteromonadaceae</taxon>
        <taxon>Pseudoalteromonas</taxon>
    </lineage>
</organism>
<dbReference type="UniPathway" id="UPA00047">
    <property type="reaction ID" value="UER00058"/>
</dbReference>
<dbReference type="InterPro" id="IPR005786">
    <property type="entry name" value="B_amino_transII"/>
</dbReference>
<protein>
    <recommendedName>
        <fullName evidence="8">Branched-chain-amino-acid aminotransferase</fullName>
        <ecNumber evidence="7">2.6.1.42</ecNumber>
    </recommendedName>
</protein>
<dbReference type="NCBIfam" id="NF009897">
    <property type="entry name" value="PRK13357.1"/>
    <property type="match status" value="1"/>
</dbReference>
<accession>A4C9J6</accession>
<dbReference type="UniPathway" id="UPA00049">
    <property type="reaction ID" value="UER00062"/>
</dbReference>
<evidence type="ECO:0000313" key="18">
    <source>
        <dbReference type="EMBL" id="EAR28054.1"/>
    </source>
</evidence>
<comment type="catalytic activity">
    <reaction evidence="16">
        <text>L-leucine + 2-oxoglutarate = 4-methyl-2-oxopentanoate + L-glutamate</text>
        <dbReference type="Rhea" id="RHEA:18321"/>
        <dbReference type="ChEBI" id="CHEBI:16810"/>
        <dbReference type="ChEBI" id="CHEBI:17865"/>
        <dbReference type="ChEBI" id="CHEBI:29985"/>
        <dbReference type="ChEBI" id="CHEBI:57427"/>
        <dbReference type="EC" id="2.6.1.42"/>
    </reaction>
</comment>
<evidence type="ECO:0000256" key="16">
    <source>
        <dbReference type="ARBA" id="ARBA00049229"/>
    </source>
</evidence>
<evidence type="ECO:0000256" key="6">
    <source>
        <dbReference type="ARBA" id="ARBA00009320"/>
    </source>
</evidence>
<comment type="pathway">
    <text evidence="4">Amino-acid biosynthesis; L-valine biosynthesis; L-valine from pyruvate: step 4/4.</text>
</comment>
<comment type="caution">
    <text evidence="18">The sequence shown here is derived from an EMBL/GenBank/DDBJ whole genome shotgun (WGS) entry which is preliminary data.</text>
</comment>
<dbReference type="NCBIfam" id="TIGR01123">
    <property type="entry name" value="ilvE_II"/>
    <property type="match status" value="1"/>
</dbReference>
<gene>
    <name evidence="18" type="ORF">PTD2_19602</name>
</gene>
<keyword evidence="11 18" id="KW-0808">Transferase</keyword>
<comment type="cofactor">
    <cofactor evidence="1">
        <name>pyridoxal 5'-phosphate</name>
        <dbReference type="ChEBI" id="CHEBI:597326"/>
    </cofactor>
</comment>
<reference evidence="18 19" key="1">
    <citation type="submission" date="2006-02" db="EMBL/GenBank/DDBJ databases">
        <authorList>
            <person name="Moran M.A."/>
            <person name="Kjelleberg S."/>
            <person name="Egan S."/>
            <person name="Saunders N."/>
            <person name="Thomas T."/>
            <person name="Ferriera S."/>
            <person name="Johnson J."/>
            <person name="Kravitz S."/>
            <person name="Halpern A."/>
            <person name="Remington K."/>
            <person name="Beeson K."/>
            <person name="Tran B."/>
            <person name="Rogers Y.-H."/>
            <person name="Friedman R."/>
            <person name="Venter J.C."/>
        </authorList>
    </citation>
    <scope>NUCLEOTIDE SEQUENCE [LARGE SCALE GENOMIC DNA]</scope>
    <source>
        <strain evidence="18 19">D2</strain>
    </source>
</reference>
<evidence type="ECO:0000256" key="12">
    <source>
        <dbReference type="ARBA" id="ARBA00022898"/>
    </source>
</evidence>
<comment type="catalytic activity">
    <reaction evidence="14">
        <text>L-valine + 2-oxoglutarate = 3-methyl-2-oxobutanoate + L-glutamate</text>
        <dbReference type="Rhea" id="RHEA:24813"/>
        <dbReference type="ChEBI" id="CHEBI:11851"/>
        <dbReference type="ChEBI" id="CHEBI:16810"/>
        <dbReference type="ChEBI" id="CHEBI:29985"/>
        <dbReference type="ChEBI" id="CHEBI:57762"/>
        <dbReference type="EC" id="2.6.1.42"/>
    </reaction>
</comment>
<keyword evidence="19" id="KW-1185">Reference proteome</keyword>
<dbReference type="GO" id="GO:0009098">
    <property type="term" value="P:L-leucine biosynthetic process"/>
    <property type="evidence" value="ECO:0007669"/>
    <property type="project" value="UniProtKB-UniPathway"/>
</dbReference>
<sequence length="387" mass="42797">MFCPFLHWAPLILTLCNIHIGQVAVEIKYQLKSLSQRRSEPFTPEDNIGFGRIRTDHMFLMDYDNGQWLNPRIIPYGPLPISPGAMALHYGQAIFEGAKAFLHSDEEIYTFRLDKNTERLNESAKIMCMPEVPKEMQMQAIEALIDVERLWFPRQTGACLYIRPFLFATEDNISVRSSQNYTFCVMLSPSGAYYPEGNNNAISLLISKTYHRAVSGGTGSAKAAGNYAASLRAGIAAKEKGAAQVLYLDSTNQRIEEAGAMNHFHVLKDGSIIIPEFTDTILKSITSQSVLALGELLGCNIRQETVYLDKFIADIESGDIVEAGGFGTAAVVSAVGHYIFEDGTKLKVGNGEVGPTTHKLYALYSAIQTGQHPDELAWLKQVPHRLA</sequence>
<dbReference type="GO" id="GO:0052656">
    <property type="term" value="F:L-isoleucine-2-oxoglutarate transaminase activity"/>
    <property type="evidence" value="ECO:0007669"/>
    <property type="project" value="RHEA"/>
</dbReference>
<evidence type="ECO:0000256" key="9">
    <source>
        <dbReference type="ARBA" id="ARBA00022576"/>
    </source>
</evidence>
<dbReference type="SUPFAM" id="SSF56752">
    <property type="entry name" value="D-aminoacid aminotransferase-like PLP-dependent enzymes"/>
    <property type="match status" value="1"/>
</dbReference>
<proteinExistence type="inferred from homology"/>
<dbReference type="PIRSF" id="PIRSF006468">
    <property type="entry name" value="BCAT1"/>
    <property type="match status" value="1"/>
</dbReference>
<comment type="similarity">
    <text evidence="6">Belongs to the class-IV pyridoxal-phosphate-dependent aminotransferase family.</text>
</comment>
<keyword evidence="10" id="KW-0028">Amino-acid biosynthesis</keyword>
<evidence type="ECO:0000256" key="17">
    <source>
        <dbReference type="PIRSR" id="PIRSR006468-1"/>
    </source>
</evidence>
<keyword evidence="12" id="KW-0663">Pyridoxal phosphate</keyword>
<comment type="catalytic activity">
    <reaction evidence="15">
        <text>L-isoleucine + 2-oxoglutarate = (S)-3-methyl-2-oxopentanoate + L-glutamate</text>
        <dbReference type="Rhea" id="RHEA:24801"/>
        <dbReference type="ChEBI" id="CHEBI:16810"/>
        <dbReference type="ChEBI" id="CHEBI:29985"/>
        <dbReference type="ChEBI" id="CHEBI:35146"/>
        <dbReference type="ChEBI" id="CHEBI:58045"/>
        <dbReference type="EC" id="2.6.1.42"/>
    </reaction>
</comment>
<dbReference type="UniPathway" id="UPA00048">
    <property type="reaction ID" value="UER00073"/>
</dbReference>
<feature type="modified residue" description="N6-(pyridoxal phosphate)lysine" evidence="17">
    <location>
        <position position="222"/>
    </location>
</feature>
<evidence type="ECO:0000256" key="1">
    <source>
        <dbReference type="ARBA" id="ARBA00001933"/>
    </source>
</evidence>
<dbReference type="PANTHER" id="PTHR11825">
    <property type="entry name" value="SUBGROUP IIII AMINOTRANSFERASE"/>
    <property type="match status" value="1"/>
</dbReference>
<dbReference type="HOGENOM" id="CLU_031922_0_2_6"/>
<comment type="pathway">
    <text evidence="5">Amino-acid biosynthesis; L-leucine biosynthesis; L-leucine from 3-methyl-2-oxobutanoate: step 4/4.</text>
</comment>
<dbReference type="EC" id="2.6.1.42" evidence="7"/>
<dbReference type="InterPro" id="IPR001544">
    <property type="entry name" value="Aminotrans_IV"/>
</dbReference>
<dbReference type="STRING" id="87626.PTD2_19602"/>
<dbReference type="Proteomes" id="UP000006201">
    <property type="component" value="Unassembled WGS sequence"/>
</dbReference>
<name>A4C9J6_9GAMM</name>
<dbReference type="Gene3D" id="3.30.470.10">
    <property type="match status" value="1"/>
</dbReference>
<dbReference type="GO" id="GO:0052655">
    <property type="term" value="F:L-valine-2-oxoglutarate transaminase activity"/>
    <property type="evidence" value="ECO:0007669"/>
    <property type="project" value="RHEA"/>
</dbReference>
<keyword evidence="9 18" id="KW-0032">Aminotransferase</keyword>
<dbReference type="eggNOG" id="COG0115">
    <property type="taxonomic scope" value="Bacteria"/>
</dbReference>
<evidence type="ECO:0000256" key="4">
    <source>
        <dbReference type="ARBA" id="ARBA00004931"/>
    </source>
</evidence>
<evidence type="ECO:0000256" key="5">
    <source>
        <dbReference type="ARBA" id="ARBA00005072"/>
    </source>
</evidence>
<dbReference type="AlphaFoldDB" id="A4C9J6"/>
<dbReference type="GO" id="GO:0009097">
    <property type="term" value="P:isoleucine biosynthetic process"/>
    <property type="evidence" value="ECO:0007669"/>
    <property type="project" value="UniProtKB-UniPathway"/>
</dbReference>
<dbReference type="InterPro" id="IPR033939">
    <property type="entry name" value="BCAT_family"/>
</dbReference>